<protein>
    <submittedName>
        <fullName evidence="1">Transposase</fullName>
    </submittedName>
</protein>
<gene>
    <name evidence="1" type="ORF">CEN46_18360</name>
</gene>
<name>A0A2N6LAL7_9CYAN</name>
<feature type="non-terminal residue" evidence="1">
    <location>
        <position position="44"/>
    </location>
</feature>
<dbReference type="Proteomes" id="UP000235081">
    <property type="component" value="Unassembled WGS sequence"/>
</dbReference>
<dbReference type="EMBL" id="NMQE01000591">
    <property type="protein sequence ID" value="PMB19531.1"/>
    <property type="molecule type" value="Genomic_DNA"/>
</dbReference>
<proteinExistence type="predicted"/>
<organism evidence="1 2">
    <name type="scientific">Fischerella thermalis CCMEE 5318</name>
    <dbReference type="NCBI Taxonomy" id="2019666"/>
    <lineage>
        <taxon>Bacteria</taxon>
        <taxon>Bacillati</taxon>
        <taxon>Cyanobacteriota</taxon>
        <taxon>Cyanophyceae</taxon>
        <taxon>Nostocales</taxon>
        <taxon>Hapalosiphonaceae</taxon>
        <taxon>Fischerella</taxon>
    </lineage>
</organism>
<accession>A0A2N6LAL7</accession>
<evidence type="ECO:0000313" key="1">
    <source>
        <dbReference type="EMBL" id="PMB19531.1"/>
    </source>
</evidence>
<sequence>MEQVLTLVCKLNPTQKQAEEIESVLTAFANACNYANQKVKPQIT</sequence>
<evidence type="ECO:0000313" key="2">
    <source>
        <dbReference type="Proteomes" id="UP000235081"/>
    </source>
</evidence>
<comment type="caution">
    <text evidence="1">The sequence shown here is derived from an EMBL/GenBank/DDBJ whole genome shotgun (WGS) entry which is preliminary data.</text>
</comment>
<dbReference type="AlphaFoldDB" id="A0A2N6LAL7"/>
<reference evidence="1 2" key="1">
    <citation type="submission" date="2017-07" db="EMBL/GenBank/DDBJ databases">
        <title>Genomes of Fischerella (Mastigocladus) sp. strains.</title>
        <authorList>
            <person name="Miller S.R."/>
        </authorList>
    </citation>
    <scope>NUCLEOTIDE SEQUENCE [LARGE SCALE GENOMIC DNA]</scope>
    <source>
        <strain evidence="1 2">CCMEE 5318</strain>
    </source>
</reference>